<feature type="transmembrane region" description="Helical" evidence="1">
    <location>
        <begin position="278"/>
        <end position="297"/>
    </location>
</feature>
<dbReference type="AlphaFoldDB" id="A0A4Z1BWR2"/>
<keyword evidence="1" id="KW-1133">Transmembrane helix</keyword>
<dbReference type="InterPro" id="IPR021280">
    <property type="entry name" value="TMEM260-like"/>
</dbReference>
<reference evidence="2 3" key="1">
    <citation type="submission" date="2019-03" db="EMBL/GenBank/DDBJ databases">
        <title>Empedobacter tilapiae sp. nov., isolated from an intestine of Nile tilapia Oreochromis niloticus.</title>
        <authorList>
            <person name="Kim Y.-O."/>
            <person name="Yoon J.-H."/>
        </authorList>
    </citation>
    <scope>NUCLEOTIDE SEQUENCE [LARGE SCALE GENOMIC DNA]</scope>
    <source>
        <strain evidence="2 3">MRS2</strain>
    </source>
</reference>
<name>A0A4Z1BWR2_9FLAO</name>
<feature type="transmembrane region" description="Helical" evidence="1">
    <location>
        <begin position="192"/>
        <end position="211"/>
    </location>
</feature>
<evidence type="ECO:0000256" key="1">
    <source>
        <dbReference type="SAM" id="Phobius"/>
    </source>
</evidence>
<gene>
    <name evidence="2" type="ORF">E4J94_05400</name>
</gene>
<organism evidence="2 3">
    <name type="scientific">Empedobacter tilapiae</name>
    <dbReference type="NCBI Taxonomy" id="2491114"/>
    <lineage>
        <taxon>Bacteria</taxon>
        <taxon>Pseudomonadati</taxon>
        <taxon>Bacteroidota</taxon>
        <taxon>Flavobacteriia</taxon>
        <taxon>Flavobacteriales</taxon>
        <taxon>Weeksellaceae</taxon>
        <taxon>Empedobacter</taxon>
    </lineage>
</organism>
<feature type="transmembrane region" description="Helical" evidence="1">
    <location>
        <begin position="101"/>
        <end position="118"/>
    </location>
</feature>
<evidence type="ECO:0000313" key="3">
    <source>
        <dbReference type="Proteomes" id="UP000297998"/>
    </source>
</evidence>
<keyword evidence="3" id="KW-1185">Reference proteome</keyword>
<comment type="caution">
    <text evidence="2">The sequence shown here is derived from an EMBL/GenBank/DDBJ whole genome shotgun (WGS) entry which is preliminary data.</text>
</comment>
<feature type="transmembrane region" description="Helical" evidence="1">
    <location>
        <begin position="246"/>
        <end position="266"/>
    </location>
</feature>
<dbReference type="Proteomes" id="UP000297998">
    <property type="component" value="Unassembled WGS sequence"/>
</dbReference>
<dbReference type="EMBL" id="SRPE01000003">
    <property type="protein sequence ID" value="TGN29379.1"/>
    <property type="molecule type" value="Genomic_DNA"/>
</dbReference>
<accession>A0A4Z1BWR2</accession>
<sequence length="424" mass="49725">MKKQFYHLLITLFFLIIYRLGSFSKITFGDSAGKVMDIEMNQFSLETYSVTHFLYQNFTVLIYRIFPFIDSIEVGRWVNIISAIIVLNILFLILQRTVKKNWITLLGTVAFGFSFTFWKNTENIEVYTFSLIWISLYCLFSLKFIENKKSKTLLLVGTILGFSFFCHVQGILLLPSYFYLCYLAYRKNVNQLGYFLYFIIPLIFLGLLYIYPLANNLPLKNVLSSSQSSWVSDSFKKGLTNYFKDLLKAIGYIIYNFWFLNFALLFIPIKSFIKDKTLLYLVIFGLPVFCFSTIYAVSDNYVFFLNFNIVYLIILSIGLNNFITKFPKYNPFISVLILLVPLYYYSTKQLVSKTAKGKEFHQQKAYKGGLNYYLLPWMNNNKGIIEVILNNEETNEDIDWMKESAQQLIDLKSKTMTIEEIKKL</sequence>
<dbReference type="OrthoDB" id="1232225at2"/>
<keyword evidence="1" id="KW-0812">Transmembrane</keyword>
<proteinExistence type="predicted"/>
<feature type="transmembrane region" description="Helical" evidence="1">
    <location>
        <begin position="304"/>
        <end position="323"/>
    </location>
</feature>
<evidence type="ECO:0000313" key="2">
    <source>
        <dbReference type="EMBL" id="TGN29379.1"/>
    </source>
</evidence>
<feature type="transmembrane region" description="Helical" evidence="1">
    <location>
        <begin position="154"/>
        <end position="180"/>
    </location>
</feature>
<feature type="transmembrane region" description="Helical" evidence="1">
    <location>
        <begin position="329"/>
        <end position="346"/>
    </location>
</feature>
<keyword evidence="1" id="KW-0472">Membrane</keyword>
<dbReference type="RefSeq" id="WP_135834831.1">
    <property type="nucleotide sequence ID" value="NZ_CAUQWU010000009.1"/>
</dbReference>
<feature type="transmembrane region" description="Helical" evidence="1">
    <location>
        <begin position="77"/>
        <end position="94"/>
    </location>
</feature>
<protein>
    <submittedName>
        <fullName evidence="2">DUF2723 domain-containing protein</fullName>
    </submittedName>
</protein>
<feature type="transmembrane region" description="Helical" evidence="1">
    <location>
        <begin position="124"/>
        <end position="142"/>
    </location>
</feature>
<dbReference type="Pfam" id="PF11028">
    <property type="entry name" value="TMEM260-like"/>
    <property type="match status" value="1"/>
</dbReference>